<dbReference type="Proteomes" id="UP000807306">
    <property type="component" value="Unassembled WGS sequence"/>
</dbReference>
<organism evidence="1 2">
    <name type="scientific">Crepidotus variabilis</name>
    <dbReference type="NCBI Taxonomy" id="179855"/>
    <lineage>
        <taxon>Eukaryota</taxon>
        <taxon>Fungi</taxon>
        <taxon>Dikarya</taxon>
        <taxon>Basidiomycota</taxon>
        <taxon>Agaricomycotina</taxon>
        <taxon>Agaricomycetes</taxon>
        <taxon>Agaricomycetidae</taxon>
        <taxon>Agaricales</taxon>
        <taxon>Agaricineae</taxon>
        <taxon>Crepidotaceae</taxon>
        <taxon>Crepidotus</taxon>
    </lineage>
</organism>
<proteinExistence type="predicted"/>
<name>A0A9P6JU20_9AGAR</name>
<dbReference type="EMBL" id="MU157831">
    <property type="protein sequence ID" value="KAF9532503.1"/>
    <property type="molecule type" value="Genomic_DNA"/>
</dbReference>
<sequence length="186" mass="21470">MAARLERECNVRKVNTGENSCEHCYRTKQKCSMEDVMVSCQLKPLDLEDPVDAATHEALEWILRARALLPGGAPNMTNDSLHFRQPETPEGQQTLTIPYEDAVKRLPPGIPLVLRYIANAWTRKLEMEQRFDKLETMLEGQSTVMTDFIDVTKTLRDQMKDLKEEVMKKQDKMMDRMEVLAKAIEK</sequence>
<accession>A0A9P6JU20</accession>
<evidence type="ECO:0000313" key="1">
    <source>
        <dbReference type="EMBL" id="KAF9532503.1"/>
    </source>
</evidence>
<gene>
    <name evidence="1" type="ORF">CPB83DRAFT_832626</name>
</gene>
<keyword evidence="2" id="KW-1185">Reference proteome</keyword>
<comment type="caution">
    <text evidence="1">The sequence shown here is derived from an EMBL/GenBank/DDBJ whole genome shotgun (WGS) entry which is preliminary data.</text>
</comment>
<protein>
    <submittedName>
        <fullName evidence="1">Uncharacterized protein</fullName>
    </submittedName>
</protein>
<evidence type="ECO:0000313" key="2">
    <source>
        <dbReference type="Proteomes" id="UP000807306"/>
    </source>
</evidence>
<dbReference type="AlphaFoldDB" id="A0A9P6JU20"/>
<reference evidence="1" key="1">
    <citation type="submission" date="2020-11" db="EMBL/GenBank/DDBJ databases">
        <authorList>
            <consortium name="DOE Joint Genome Institute"/>
            <person name="Ahrendt S."/>
            <person name="Riley R."/>
            <person name="Andreopoulos W."/>
            <person name="Labutti K."/>
            <person name="Pangilinan J."/>
            <person name="Ruiz-Duenas F.J."/>
            <person name="Barrasa J.M."/>
            <person name="Sanchez-Garcia M."/>
            <person name="Camarero S."/>
            <person name="Miyauchi S."/>
            <person name="Serrano A."/>
            <person name="Linde D."/>
            <person name="Babiker R."/>
            <person name="Drula E."/>
            <person name="Ayuso-Fernandez I."/>
            <person name="Pacheco R."/>
            <person name="Padilla G."/>
            <person name="Ferreira P."/>
            <person name="Barriuso J."/>
            <person name="Kellner H."/>
            <person name="Castanera R."/>
            <person name="Alfaro M."/>
            <person name="Ramirez L."/>
            <person name="Pisabarro A.G."/>
            <person name="Kuo A."/>
            <person name="Tritt A."/>
            <person name="Lipzen A."/>
            <person name="He G."/>
            <person name="Yan M."/>
            <person name="Ng V."/>
            <person name="Cullen D."/>
            <person name="Martin F."/>
            <person name="Rosso M.-N."/>
            <person name="Henrissat B."/>
            <person name="Hibbett D."/>
            <person name="Martinez A.T."/>
            <person name="Grigoriev I.V."/>
        </authorList>
    </citation>
    <scope>NUCLEOTIDE SEQUENCE</scope>
    <source>
        <strain evidence="1">CBS 506.95</strain>
    </source>
</reference>